<proteinExistence type="inferred from homology"/>
<dbReference type="RefSeq" id="WP_274692043.1">
    <property type="nucleotide sequence ID" value="NZ_JAPMOU010000081.1"/>
</dbReference>
<dbReference type="PANTHER" id="PTHR35936">
    <property type="entry name" value="MEMBRANE-BOUND LYTIC MUREIN TRANSGLYCOSYLASE F"/>
    <property type="match status" value="1"/>
</dbReference>
<keyword evidence="5" id="KW-1185">Reference proteome</keyword>
<evidence type="ECO:0000256" key="1">
    <source>
        <dbReference type="ARBA" id="ARBA00010333"/>
    </source>
</evidence>
<comment type="caution">
    <text evidence="4">The sequence shown here is derived from an EMBL/GenBank/DDBJ whole genome shotgun (WGS) entry which is preliminary data.</text>
</comment>
<reference evidence="4 5" key="1">
    <citation type="submission" date="2022-11" db="EMBL/GenBank/DDBJ databases">
        <title>Spartinivicinus poritis sp. nov., isolated from scleractinian coral Porites lutea.</title>
        <authorList>
            <person name="Zhang G."/>
            <person name="Cai L."/>
            <person name="Wei Q."/>
        </authorList>
    </citation>
    <scope>NUCLEOTIDE SEQUENCE [LARGE SCALE GENOMIC DNA]</scope>
    <source>
        <strain evidence="4 5">A2-2</strain>
    </source>
</reference>
<dbReference type="PANTHER" id="PTHR35936:SF25">
    <property type="entry name" value="ABC TRANSPORTER SUBSTRATE-BINDING PROTEIN"/>
    <property type="match status" value="1"/>
</dbReference>
<protein>
    <submittedName>
        <fullName evidence="4">Transporter substrate-binding domain-containing protein</fullName>
    </submittedName>
</protein>
<comment type="similarity">
    <text evidence="1">Belongs to the bacterial solute-binding protein 3 family.</text>
</comment>
<accession>A0ABT5UH55</accession>
<evidence type="ECO:0000313" key="5">
    <source>
        <dbReference type="Proteomes" id="UP001528823"/>
    </source>
</evidence>
<evidence type="ECO:0000259" key="3">
    <source>
        <dbReference type="SMART" id="SM00062"/>
    </source>
</evidence>
<keyword evidence="2" id="KW-0732">Signal</keyword>
<gene>
    <name evidence="4" type="ORF">ORQ98_27575</name>
</gene>
<feature type="domain" description="Solute-binding protein family 3/N-terminal" evidence="3">
    <location>
        <begin position="30"/>
        <end position="249"/>
    </location>
</feature>
<dbReference type="Gene3D" id="3.40.190.10">
    <property type="entry name" value="Periplasmic binding protein-like II"/>
    <property type="match status" value="2"/>
</dbReference>
<dbReference type="Pfam" id="PF00497">
    <property type="entry name" value="SBP_bac_3"/>
    <property type="match status" value="1"/>
</dbReference>
<organism evidence="4 5">
    <name type="scientific">Spartinivicinus poritis</name>
    <dbReference type="NCBI Taxonomy" id="2994640"/>
    <lineage>
        <taxon>Bacteria</taxon>
        <taxon>Pseudomonadati</taxon>
        <taxon>Pseudomonadota</taxon>
        <taxon>Gammaproteobacteria</taxon>
        <taxon>Oceanospirillales</taxon>
        <taxon>Zooshikellaceae</taxon>
        <taxon>Spartinivicinus</taxon>
    </lineage>
</organism>
<sequence>MISPKNIRKLWVVVFFCIQCVLCRSIFAEKWTVVTHPNYPPYNYKDKSGQPAGLDTELVRAVLDHLKIDYKIVFVPWSRVVHMTEQNELDLAYQFKSKPERREKYLLVGPLRSGKTVFAVKKASKIKDYNGLAGLQAYSVGMNLGYSYGTAFDDARQIKKTAVKTNEQLIEMLVLGRVEIIIGDLHTLTFAAKQMGKYNDIRFLPSIYQEFDRYVAVPKNRAANAGWFDHGLNTLRETGEYDKIMDKWR</sequence>
<dbReference type="EMBL" id="JAPMOU010000081">
    <property type="protein sequence ID" value="MDE1465729.1"/>
    <property type="molecule type" value="Genomic_DNA"/>
</dbReference>
<dbReference type="InterPro" id="IPR001638">
    <property type="entry name" value="Solute-binding_3/MltF_N"/>
</dbReference>
<evidence type="ECO:0000256" key="2">
    <source>
        <dbReference type="ARBA" id="ARBA00022729"/>
    </source>
</evidence>
<name>A0ABT5UH55_9GAMM</name>
<dbReference type="SUPFAM" id="SSF53850">
    <property type="entry name" value="Periplasmic binding protein-like II"/>
    <property type="match status" value="1"/>
</dbReference>
<dbReference type="Proteomes" id="UP001528823">
    <property type="component" value="Unassembled WGS sequence"/>
</dbReference>
<evidence type="ECO:0000313" key="4">
    <source>
        <dbReference type="EMBL" id="MDE1465729.1"/>
    </source>
</evidence>
<dbReference type="SMART" id="SM00062">
    <property type="entry name" value="PBPb"/>
    <property type="match status" value="1"/>
</dbReference>